<comment type="caution">
    <text evidence="4">The sequence shown here is derived from an EMBL/GenBank/DDBJ whole genome shotgun (WGS) entry which is preliminary data.</text>
</comment>
<dbReference type="CDD" id="cd05242">
    <property type="entry name" value="SDR_a8"/>
    <property type="match status" value="1"/>
</dbReference>
<feature type="domain" description="DUF1731" evidence="3">
    <location>
        <begin position="247"/>
        <end position="294"/>
    </location>
</feature>
<dbReference type="InterPro" id="IPR013549">
    <property type="entry name" value="DUF1731"/>
</dbReference>
<dbReference type="InterPro" id="IPR001509">
    <property type="entry name" value="Epimerase_deHydtase"/>
</dbReference>
<evidence type="ECO:0000259" key="2">
    <source>
        <dbReference type="Pfam" id="PF01370"/>
    </source>
</evidence>
<protein>
    <submittedName>
        <fullName evidence="4">TIGR01777 family protein</fullName>
    </submittedName>
</protein>
<dbReference type="SUPFAM" id="SSF51735">
    <property type="entry name" value="NAD(P)-binding Rossmann-fold domains"/>
    <property type="match status" value="1"/>
</dbReference>
<organism evidence="4 5">
    <name type="scientific">Tectimicrobiota bacterium</name>
    <dbReference type="NCBI Taxonomy" id="2528274"/>
    <lineage>
        <taxon>Bacteria</taxon>
        <taxon>Pseudomonadati</taxon>
        <taxon>Nitrospinota/Tectimicrobiota group</taxon>
        <taxon>Candidatus Tectimicrobiota</taxon>
    </lineage>
</organism>
<accession>A0A932FXT7</accession>
<dbReference type="EMBL" id="JACPRF010000093">
    <property type="protein sequence ID" value="MBI2875849.1"/>
    <property type="molecule type" value="Genomic_DNA"/>
</dbReference>
<dbReference type="InterPro" id="IPR036291">
    <property type="entry name" value="NAD(P)-bd_dom_sf"/>
</dbReference>
<dbReference type="Pfam" id="PF08338">
    <property type="entry name" value="DUF1731"/>
    <property type="match status" value="1"/>
</dbReference>
<dbReference type="NCBIfam" id="TIGR01777">
    <property type="entry name" value="yfcH"/>
    <property type="match status" value="1"/>
</dbReference>
<dbReference type="Pfam" id="PF01370">
    <property type="entry name" value="Epimerase"/>
    <property type="match status" value="1"/>
</dbReference>
<name>A0A932FXT7_UNCTE</name>
<dbReference type="AlphaFoldDB" id="A0A932FXT7"/>
<proteinExistence type="inferred from homology"/>
<evidence type="ECO:0000313" key="5">
    <source>
        <dbReference type="Proteomes" id="UP000769766"/>
    </source>
</evidence>
<evidence type="ECO:0000259" key="3">
    <source>
        <dbReference type="Pfam" id="PF08338"/>
    </source>
</evidence>
<dbReference type="Gene3D" id="3.40.50.720">
    <property type="entry name" value="NAD(P)-binding Rossmann-like Domain"/>
    <property type="match status" value="1"/>
</dbReference>
<dbReference type="PANTHER" id="PTHR11092">
    <property type="entry name" value="SUGAR NUCLEOTIDE EPIMERASE RELATED"/>
    <property type="match status" value="1"/>
</dbReference>
<dbReference type="PANTHER" id="PTHR11092:SF0">
    <property type="entry name" value="EPIMERASE FAMILY PROTEIN SDR39U1"/>
    <property type="match status" value="1"/>
</dbReference>
<sequence length="300" mass="32066">MQIAVSGSSGLVGSALVPFLRTSGHRVIRLVRRAPSETDILWNPAEGVKDLSQLEGVDAVVHLAGENIAAGRWTPERKAEIRHSRVEGTQKLCESLAQLSQPPRVLVSASAIGFYGNRGSETLREESPPGRDFLAQVCVAWEAATEPASRAGVRVVQPRFGMILSPAGGALQRMLTPFKLGVGGRIGSGTQFMSWIALDDAIGAIEHAIRTESLQGPVNAVAPHPVTNAEFTQVLARVLSRPAFLPLPAFAARLALGEMADALLLSSARVIPARLQESGYPFQYPELEGALRHLLCHPPS</sequence>
<evidence type="ECO:0000256" key="1">
    <source>
        <dbReference type="ARBA" id="ARBA00009353"/>
    </source>
</evidence>
<evidence type="ECO:0000313" key="4">
    <source>
        <dbReference type="EMBL" id="MBI2875849.1"/>
    </source>
</evidence>
<feature type="domain" description="NAD-dependent epimerase/dehydratase" evidence="2">
    <location>
        <begin position="3"/>
        <end position="211"/>
    </location>
</feature>
<reference evidence="4" key="1">
    <citation type="submission" date="2020-07" db="EMBL/GenBank/DDBJ databases">
        <title>Huge and variable diversity of episymbiotic CPR bacteria and DPANN archaea in groundwater ecosystems.</title>
        <authorList>
            <person name="He C.Y."/>
            <person name="Keren R."/>
            <person name="Whittaker M."/>
            <person name="Farag I.F."/>
            <person name="Doudna J."/>
            <person name="Cate J.H.D."/>
            <person name="Banfield J.F."/>
        </authorList>
    </citation>
    <scope>NUCLEOTIDE SEQUENCE</scope>
    <source>
        <strain evidence="4">NC_groundwater_672_Ag_B-0.1um_62_36</strain>
    </source>
</reference>
<dbReference type="Proteomes" id="UP000769766">
    <property type="component" value="Unassembled WGS sequence"/>
</dbReference>
<comment type="similarity">
    <text evidence="1">Belongs to the NAD(P)-dependent epimerase/dehydratase family. SDR39U1 subfamily.</text>
</comment>
<gene>
    <name evidence="4" type="ORF">HYY20_03090</name>
</gene>
<dbReference type="InterPro" id="IPR010099">
    <property type="entry name" value="SDR39U1"/>
</dbReference>